<feature type="transmembrane region" description="Helical" evidence="2">
    <location>
        <begin position="146"/>
        <end position="170"/>
    </location>
</feature>
<evidence type="ECO:0000313" key="4">
    <source>
        <dbReference type="Proteomes" id="UP000311919"/>
    </source>
</evidence>
<reference evidence="3 4" key="1">
    <citation type="submission" date="2019-03" db="EMBL/GenBank/DDBJ databases">
        <title>An improved genome assembly of the fluke Schistosoma japonicum.</title>
        <authorList>
            <person name="Hu W."/>
            <person name="Luo F."/>
            <person name="Yin M."/>
            <person name="Mo X."/>
            <person name="Sun C."/>
            <person name="Wu Q."/>
            <person name="Zhu B."/>
            <person name="Xiang M."/>
            <person name="Wang J."/>
            <person name="Wang Y."/>
            <person name="Zhang T."/>
            <person name="Xu B."/>
            <person name="Zheng H."/>
            <person name="Feng Z."/>
        </authorList>
    </citation>
    <scope>NUCLEOTIDE SEQUENCE [LARGE SCALE GENOMIC DNA]</scope>
    <source>
        <strain evidence="3">HuSjv2</strain>
        <tissue evidence="3">Worms</tissue>
    </source>
</reference>
<dbReference type="AlphaFoldDB" id="A0A4Z2DFX7"/>
<dbReference type="CDD" id="cd00053">
    <property type="entry name" value="EGF"/>
    <property type="match status" value="1"/>
</dbReference>
<evidence type="ECO:0000313" key="3">
    <source>
        <dbReference type="EMBL" id="TNN15384.1"/>
    </source>
</evidence>
<feature type="region of interest" description="Disordered" evidence="1">
    <location>
        <begin position="193"/>
        <end position="247"/>
    </location>
</feature>
<feature type="compositionally biased region" description="Polar residues" evidence="1">
    <location>
        <begin position="199"/>
        <end position="210"/>
    </location>
</feature>
<evidence type="ECO:0000256" key="2">
    <source>
        <dbReference type="SAM" id="Phobius"/>
    </source>
</evidence>
<keyword evidence="2" id="KW-0472">Membrane</keyword>
<organism evidence="3 4">
    <name type="scientific">Schistosoma japonicum</name>
    <name type="common">Blood fluke</name>
    <dbReference type="NCBI Taxonomy" id="6182"/>
    <lineage>
        <taxon>Eukaryota</taxon>
        <taxon>Metazoa</taxon>
        <taxon>Spiralia</taxon>
        <taxon>Lophotrochozoa</taxon>
        <taxon>Platyhelminthes</taxon>
        <taxon>Trematoda</taxon>
        <taxon>Digenea</taxon>
        <taxon>Strigeidida</taxon>
        <taxon>Schistosomatoidea</taxon>
        <taxon>Schistosomatidae</taxon>
        <taxon>Schistosoma</taxon>
    </lineage>
</organism>
<keyword evidence="4" id="KW-1185">Reference proteome</keyword>
<evidence type="ECO:0008006" key="5">
    <source>
        <dbReference type="Google" id="ProtNLM"/>
    </source>
</evidence>
<keyword evidence="2" id="KW-0812">Transmembrane</keyword>
<sequence>MLYSSKSLLYYLQQAENSATNGANCEKVTFTPVTTTRPDGTAVRTVSGNTLINVPTTSGTQLTGSQLYGLFLNGYNKTNTSPSSIKLDAVNVQRSSGAVTCSQVTNPCGEHATCRDSPPGISCFCNSMWQDMNPKDPGKQCSLHPAAIALIALASLLLLAALILLLICLLRRRRRRRNSILASTDLATLNRTKQKKSWRTSLKNSLQTDELNPPTIPRASLTPTSTPNNIFNFSQIPPSSFPQTSLPTSLTPNRGNITGNLPQMIAPPAAMTGTTLPLATSNTMERIVTTPRGVPRSASRIPASPYAMPGSSIPLTTNNNTIDRMMMNRRDMPRLSSAIPDSQTSMPSTSMPLTSNNNTIDRMMMNPRDMPRLSSNIPESQTVIPGTTLPMTTTNTFGRMITPQDMSNVASVMPTSQIPSINMQMPKSPIITNIPSNLSGGLPQLPTNQIPSINMQMPKSPIITNIQVIYLEVYHNFLQIKYLQLTCKCLNHQL</sequence>
<evidence type="ECO:0000256" key="1">
    <source>
        <dbReference type="SAM" id="MobiDB-lite"/>
    </source>
</evidence>
<dbReference type="Proteomes" id="UP000311919">
    <property type="component" value="Unassembled WGS sequence"/>
</dbReference>
<dbReference type="EMBL" id="SKCS01000149">
    <property type="protein sequence ID" value="TNN15384.1"/>
    <property type="molecule type" value="Genomic_DNA"/>
</dbReference>
<dbReference type="OrthoDB" id="6271568at2759"/>
<protein>
    <recommendedName>
        <fullName evidence="5">EGF-like domain-containing protein</fullName>
    </recommendedName>
</protein>
<feature type="compositionally biased region" description="Polar residues" evidence="1">
    <location>
        <begin position="221"/>
        <end position="247"/>
    </location>
</feature>
<gene>
    <name evidence="3" type="ORF">EWB00_001354</name>
</gene>
<feature type="region of interest" description="Disordered" evidence="1">
    <location>
        <begin position="292"/>
        <end position="318"/>
    </location>
</feature>
<dbReference type="STRING" id="6182.A0A4Z2DFX7"/>
<keyword evidence="2" id="KW-1133">Transmembrane helix</keyword>
<comment type="caution">
    <text evidence="3">The sequence shown here is derived from an EMBL/GenBank/DDBJ whole genome shotgun (WGS) entry which is preliminary data.</text>
</comment>
<accession>A0A4Z2DFX7</accession>
<proteinExistence type="predicted"/>
<name>A0A4Z2DFX7_SCHJA</name>